<comment type="caution">
    <text evidence="2">The sequence shown here is derived from an EMBL/GenBank/DDBJ whole genome shotgun (WGS) entry which is preliminary data.</text>
</comment>
<accession>A0AAE1A7T7</accession>
<reference evidence="2" key="1">
    <citation type="journal article" date="2023" name="G3 (Bethesda)">
        <title>A reference genome for the long-term kleptoplast-retaining sea slug Elysia crispata morphotype clarki.</title>
        <authorList>
            <person name="Eastman K.E."/>
            <person name="Pendleton A.L."/>
            <person name="Shaikh M.A."/>
            <person name="Suttiyut T."/>
            <person name="Ogas R."/>
            <person name="Tomko P."/>
            <person name="Gavelis G."/>
            <person name="Widhalm J.R."/>
            <person name="Wisecaver J.H."/>
        </authorList>
    </citation>
    <scope>NUCLEOTIDE SEQUENCE</scope>
    <source>
        <strain evidence="2">ECLA1</strain>
    </source>
</reference>
<dbReference type="Proteomes" id="UP001283361">
    <property type="component" value="Unassembled WGS sequence"/>
</dbReference>
<dbReference type="EMBL" id="JAWDGP010002483">
    <property type="protein sequence ID" value="KAK3782859.1"/>
    <property type="molecule type" value="Genomic_DNA"/>
</dbReference>
<gene>
    <name evidence="2" type="ORF">RRG08_002489</name>
</gene>
<feature type="compositionally biased region" description="Polar residues" evidence="1">
    <location>
        <begin position="42"/>
        <end position="68"/>
    </location>
</feature>
<feature type="region of interest" description="Disordered" evidence="1">
    <location>
        <begin position="37"/>
        <end position="68"/>
    </location>
</feature>
<evidence type="ECO:0000256" key="1">
    <source>
        <dbReference type="SAM" id="MobiDB-lite"/>
    </source>
</evidence>
<organism evidence="2 3">
    <name type="scientific">Elysia crispata</name>
    <name type="common">lettuce slug</name>
    <dbReference type="NCBI Taxonomy" id="231223"/>
    <lineage>
        <taxon>Eukaryota</taxon>
        <taxon>Metazoa</taxon>
        <taxon>Spiralia</taxon>
        <taxon>Lophotrochozoa</taxon>
        <taxon>Mollusca</taxon>
        <taxon>Gastropoda</taxon>
        <taxon>Heterobranchia</taxon>
        <taxon>Euthyneura</taxon>
        <taxon>Panpulmonata</taxon>
        <taxon>Sacoglossa</taxon>
        <taxon>Placobranchoidea</taxon>
        <taxon>Plakobranchidae</taxon>
        <taxon>Elysia</taxon>
    </lineage>
</organism>
<name>A0AAE1A7T7_9GAST</name>
<sequence length="98" mass="10638">MESRIRFVRSGRNDFVGANGLKSCACKHGRNTRLSIGLRPAQTLNMDDSLPSPGTGQKNSRSASLTCTSLPRPLAPARSLRDLTFFMDTQCPIIPSST</sequence>
<keyword evidence="3" id="KW-1185">Reference proteome</keyword>
<dbReference type="AlphaFoldDB" id="A0AAE1A7T7"/>
<evidence type="ECO:0000313" key="2">
    <source>
        <dbReference type="EMBL" id="KAK3782859.1"/>
    </source>
</evidence>
<protein>
    <submittedName>
        <fullName evidence="2">Uncharacterized protein</fullName>
    </submittedName>
</protein>
<evidence type="ECO:0000313" key="3">
    <source>
        <dbReference type="Proteomes" id="UP001283361"/>
    </source>
</evidence>
<proteinExistence type="predicted"/>